<protein>
    <recommendedName>
        <fullName evidence="5">MARVEL domain-containing protein</fullName>
    </recommendedName>
</protein>
<name>A0A371DVP3_9APHY</name>
<evidence type="ECO:0008006" key="5">
    <source>
        <dbReference type="Google" id="ProtNLM"/>
    </source>
</evidence>
<feature type="transmembrane region" description="Helical" evidence="2">
    <location>
        <begin position="53"/>
        <end position="74"/>
    </location>
</feature>
<sequence length="352" mass="38809">MENGFKHTDSPGFKRTRASIFSLTLLLSLAWLSFLCVEKFMLEDSSDPYQKGLVWVLIVANFTTVLMMPILLLLEFKHYVDAARMALLLVLHIGPAAFFVAWGPTFACPVTPSRHTLCQDVNLAIMIGNWVVPALLVFYSGFLAAVYYARHIEPVDEVEVAKSHEKHLSELPIQLPAAPDHRSSAGGLSLATAKRMLTRGQPPTPPLPTHAEPSFPFPPRPPRPPRPPVDLPTRAYAPQLAEVPIGGLAEPFDPYLPYRQPPPRRQSQQLTISIPPRPTRPRAPSYDTRRGSIPMRPPSQLPSPATSKSSSRSTSRVASVLQPSLPPINESDDSSPRSSGRLSKPSPLMYAQ</sequence>
<proteinExistence type="predicted"/>
<dbReference type="AlphaFoldDB" id="A0A371DVP3"/>
<dbReference type="Proteomes" id="UP000256964">
    <property type="component" value="Unassembled WGS sequence"/>
</dbReference>
<feature type="compositionally biased region" description="Pro residues" evidence="1">
    <location>
        <begin position="215"/>
        <end position="230"/>
    </location>
</feature>
<dbReference type="OrthoDB" id="3065653at2759"/>
<feature type="transmembrane region" description="Helical" evidence="2">
    <location>
        <begin position="127"/>
        <end position="149"/>
    </location>
</feature>
<feature type="region of interest" description="Disordered" evidence="1">
    <location>
        <begin position="198"/>
        <end position="233"/>
    </location>
</feature>
<dbReference type="STRING" id="139420.A0A371DVP3"/>
<feature type="region of interest" description="Disordered" evidence="1">
    <location>
        <begin position="252"/>
        <end position="352"/>
    </location>
</feature>
<feature type="transmembrane region" description="Helical" evidence="2">
    <location>
        <begin position="86"/>
        <end position="107"/>
    </location>
</feature>
<accession>A0A371DVP3</accession>
<evidence type="ECO:0000256" key="1">
    <source>
        <dbReference type="SAM" id="MobiDB-lite"/>
    </source>
</evidence>
<keyword evidence="2" id="KW-0472">Membrane</keyword>
<evidence type="ECO:0000313" key="4">
    <source>
        <dbReference type="Proteomes" id="UP000256964"/>
    </source>
</evidence>
<dbReference type="EMBL" id="KZ857380">
    <property type="protein sequence ID" value="RDX56581.1"/>
    <property type="molecule type" value="Genomic_DNA"/>
</dbReference>
<gene>
    <name evidence="3" type="ORF">OH76DRAFT_1395696</name>
</gene>
<evidence type="ECO:0000313" key="3">
    <source>
        <dbReference type="EMBL" id="RDX56581.1"/>
    </source>
</evidence>
<evidence type="ECO:0000256" key="2">
    <source>
        <dbReference type="SAM" id="Phobius"/>
    </source>
</evidence>
<feature type="compositionally biased region" description="Low complexity" evidence="1">
    <location>
        <begin position="302"/>
        <end position="321"/>
    </location>
</feature>
<keyword evidence="2" id="KW-0812">Transmembrane</keyword>
<keyword evidence="4" id="KW-1185">Reference proteome</keyword>
<feature type="transmembrane region" description="Helical" evidence="2">
    <location>
        <begin position="20"/>
        <end position="41"/>
    </location>
</feature>
<organism evidence="3 4">
    <name type="scientific">Lentinus brumalis</name>
    <dbReference type="NCBI Taxonomy" id="2498619"/>
    <lineage>
        <taxon>Eukaryota</taxon>
        <taxon>Fungi</taxon>
        <taxon>Dikarya</taxon>
        <taxon>Basidiomycota</taxon>
        <taxon>Agaricomycotina</taxon>
        <taxon>Agaricomycetes</taxon>
        <taxon>Polyporales</taxon>
        <taxon>Polyporaceae</taxon>
        <taxon>Lentinus</taxon>
    </lineage>
</organism>
<reference evidence="3 4" key="1">
    <citation type="journal article" date="2018" name="Biotechnol. Biofuels">
        <title>Integrative visual omics of the white-rot fungus Polyporus brumalis exposes the biotechnological potential of its oxidative enzymes for delignifying raw plant biomass.</title>
        <authorList>
            <person name="Miyauchi S."/>
            <person name="Rancon A."/>
            <person name="Drula E."/>
            <person name="Hage H."/>
            <person name="Chaduli D."/>
            <person name="Favel A."/>
            <person name="Grisel S."/>
            <person name="Henrissat B."/>
            <person name="Herpoel-Gimbert I."/>
            <person name="Ruiz-Duenas F.J."/>
            <person name="Chevret D."/>
            <person name="Hainaut M."/>
            <person name="Lin J."/>
            <person name="Wang M."/>
            <person name="Pangilinan J."/>
            <person name="Lipzen A."/>
            <person name="Lesage-Meessen L."/>
            <person name="Navarro D."/>
            <person name="Riley R."/>
            <person name="Grigoriev I.V."/>
            <person name="Zhou S."/>
            <person name="Raouche S."/>
            <person name="Rosso M.N."/>
        </authorList>
    </citation>
    <scope>NUCLEOTIDE SEQUENCE [LARGE SCALE GENOMIC DNA]</scope>
    <source>
        <strain evidence="3 4">BRFM 1820</strain>
    </source>
</reference>
<keyword evidence="2" id="KW-1133">Transmembrane helix</keyword>